<accession>A0A2R6CEI3</accession>
<evidence type="ECO:0000256" key="3">
    <source>
        <dbReference type="ARBA" id="ARBA00022490"/>
    </source>
</evidence>
<organism evidence="11 12">
    <name type="scientific">Candidatus Marsarchaeota G2 archaeon BE_D</name>
    <dbReference type="NCBI Taxonomy" id="1978158"/>
    <lineage>
        <taxon>Archaea</taxon>
        <taxon>Candidatus Marsarchaeota</taxon>
        <taxon>Candidatus Marsarchaeota group 2</taxon>
    </lineage>
</organism>
<feature type="domain" description="Ribosomal protein eL8/eL30/eS12/Gadd45" evidence="10">
    <location>
        <begin position="18"/>
        <end position="108"/>
    </location>
</feature>
<dbReference type="HAMAP" id="MF_00326">
    <property type="entry name" value="Ribosomal_eL8"/>
    <property type="match status" value="1"/>
</dbReference>
<dbReference type="EMBL" id="NEXF01000010">
    <property type="protein sequence ID" value="PSO09307.1"/>
    <property type="molecule type" value="Genomic_DNA"/>
</dbReference>
<dbReference type="FunFam" id="3.30.1330.30:FF:000020">
    <property type="entry name" value="50S ribosomal protein L7Ae"/>
    <property type="match status" value="1"/>
</dbReference>
<comment type="function">
    <text evidence="9">Multifunctional RNA-binding protein that recognizes the K-turn motif in ribosomal RNA, the RNA component of RNase P, box H/ACA, box C/D and box C'/D' sRNAs.</text>
</comment>
<dbReference type="GO" id="GO:0003735">
    <property type="term" value="F:structural constituent of ribosome"/>
    <property type="evidence" value="ECO:0007669"/>
    <property type="project" value="InterPro"/>
</dbReference>
<evidence type="ECO:0000256" key="2">
    <source>
        <dbReference type="ARBA" id="ARBA00007337"/>
    </source>
</evidence>
<dbReference type="PANTHER" id="PTHR23105">
    <property type="entry name" value="RIBOSOMAL PROTEIN L7AE FAMILY MEMBER"/>
    <property type="match status" value="1"/>
</dbReference>
<gene>
    <name evidence="9" type="primary">rpl7ae</name>
    <name evidence="11" type="ORF">B9Q04_01085</name>
</gene>
<dbReference type="InterPro" id="IPR004038">
    <property type="entry name" value="Ribosomal_eL8/eL30/eS12/Gad45"/>
</dbReference>
<dbReference type="GO" id="GO:0019843">
    <property type="term" value="F:rRNA binding"/>
    <property type="evidence" value="ECO:0007669"/>
    <property type="project" value="UniProtKB-KW"/>
</dbReference>
<evidence type="ECO:0000256" key="5">
    <source>
        <dbReference type="ARBA" id="ARBA00022730"/>
    </source>
</evidence>
<dbReference type="InterPro" id="IPR018492">
    <property type="entry name" value="Ribosomal_eL8/Nhp2"/>
</dbReference>
<evidence type="ECO:0000256" key="1">
    <source>
        <dbReference type="ARBA" id="ARBA00004496"/>
    </source>
</evidence>
<evidence type="ECO:0000256" key="4">
    <source>
        <dbReference type="ARBA" id="ARBA00022694"/>
    </source>
</evidence>
<proteinExistence type="inferred from homology"/>
<comment type="similarity">
    <text evidence="2 9">Belongs to the eukaryotic ribosomal protein eL8 family.</text>
</comment>
<comment type="subcellular location">
    <subcellularLocation>
        <location evidence="1 9">Cytoplasm</location>
    </subcellularLocation>
</comment>
<dbReference type="GO" id="GO:0005737">
    <property type="term" value="C:cytoplasm"/>
    <property type="evidence" value="ECO:0007669"/>
    <property type="project" value="UniProtKB-SubCell"/>
</dbReference>
<dbReference type="Pfam" id="PF01248">
    <property type="entry name" value="Ribosomal_L7Ae"/>
    <property type="match status" value="1"/>
</dbReference>
<evidence type="ECO:0000313" key="12">
    <source>
        <dbReference type="Proteomes" id="UP000242015"/>
    </source>
</evidence>
<keyword evidence="5 9" id="KW-0699">rRNA-binding</keyword>
<name>A0A2R6CEI3_9ARCH</name>
<evidence type="ECO:0000256" key="8">
    <source>
        <dbReference type="ARBA" id="ARBA00023274"/>
    </source>
</evidence>
<keyword evidence="4 9" id="KW-0819">tRNA processing</keyword>
<evidence type="ECO:0000256" key="6">
    <source>
        <dbReference type="ARBA" id="ARBA00022884"/>
    </source>
</evidence>
<dbReference type="PRINTS" id="PR00884">
    <property type="entry name" value="RIBOSOMALHS6"/>
</dbReference>
<comment type="caution">
    <text evidence="11">The sequence shown here is derived from an EMBL/GenBank/DDBJ whole genome shotgun (WGS) entry which is preliminary data.</text>
</comment>
<dbReference type="GO" id="GO:0004526">
    <property type="term" value="F:ribonuclease P activity"/>
    <property type="evidence" value="ECO:0007669"/>
    <property type="project" value="UniProtKB-UniRule"/>
</dbReference>
<dbReference type="InterPro" id="IPR050257">
    <property type="entry name" value="eL8/uL1-like"/>
</dbReference>
<dbReference type="InterPro" id="IPR029064">
    <property type="entry name" value="Ribosomal_eL30-like_sf"/>
</dbReference>
<comment type="subunit">
    <text evidence="9">Part of the 50S ribosomal subunit. Probably part of the RNase P complex.</text>
</comment>
<evidence type="ECO:0000256" key="7">
    <source>
        <dbReference type="ARBA" id="ARBA00022980"/>
    </source>
</evidence>
<keyword evidence="8 9" id="KW-0687">Ribonucleoprotein</keyword>
<keyword evidence="7 9" id="KW-0689">Ribosomal protein</keyword>
<evidence type="ECO:0000313" key="11">
    <source>
        <dbReference type="EMBL" id="PSO09307.1"/>
    </source>
</evidence>
<dbReference type="AlphaFoldDB" id="A0A2R6CEI3"/>
<reference evidence="11 12" key="1">
    <citation type="submission" date="2017-04" db="EMBL/GenBank/DDBJ databases">
        <title>Novel microbial lineages endemic to geothermal iron-oxide mats fill important gaps in the evolutionary history of Archaea.</title>
        <authorList>
            <person name="Jay Z.J."/>
            <person name="Beam J.P."/>
            <person name="Dlakic M."/>
            <person name="Rusch D.B."/>
            <person name="Kozubal M.A."/>
            <person name="Inskeep W.P."/>
        </authorList>
    </citation>
    <scope>NUCLEOTIDE SEQUENCE [LARGE SCALE GENOMIC DNA]</scope>
    <source>
        <strain evidence="11">BE_D</strain>
    </source>
</reference>
<dbReference type="SUPFAM" id="SSF55315">
    <property type="entry name" value="L30e-like"/>
    <property type="match status" value="1"/>
</dbReference>
<evidence type="ECO:0000256" key="9">
    <source>
        <dbReference type="HAMAP-Rule" id="MF_00326"/>
    </source>
</evidence>
<dbReference type="NCBIfam" id="TIGR03677">
    <property type="entry name" value="eL8_ribo"/>
    <property type="match status" value="1"/>
</dbReference>
<dbReference type="PRINTS" id="PR00881">
    <property type="entry name" value="L7ARS6FAMILY"/>
</dbReference>
<dbReference type="Proteomes" id="UP000242015">
    <property type="component" value="Unassembled WGS sequence"/>
</dbReference>
<dbReference type="Gene3D" id="3.30.1330.30">
    <property type="match status" value="1"/>
</dbReference>
<keyword evidence="6 9" id="KW-0694">RNA-binding</keyword>
<keyword evidence="3 9" id="KW-0963">Cytoplasm</keyword>
<dbReference type="GO" id="GO:0001682">
    <property type="term" value="P:tRNA 5'-leader removal"/>
    <property type="evidence" value="ECO:0007669"/>
    <property type="project" value="UniProtKB-UniRule"/>
</dbReference>
<dbReference type="GO" id="GO:1990904">
    <property type="term" value="C:ribonucleoprotein complex"/>
    <property type="evidence" value="ECO:0007669"/>
    <property type="project" value="UniProtKB-KW"/>
</dbReference>
<dbReference type="GO" id="GO:0005840">
    <property type="term" value="C:ribosome"/>
    <property type="evidence" value="ECO:0007669"/>
    <property type="project" value="UniProtKB-KW"/>
</dbReference>
<protein>
    <recommendedName>
        <fullName evidence="9">Large ribosomal subunit protein eL8</fullName>
    </recommendedName>
</protein>
<evidence type="ECO:0000259" key="10">
    <source>
        <dbReference type="Pfam" id="PF01248"/>
    </source>
</evidence>
<sequence>MSTPFYVTYQTTPELEEKALQLLKKAHENGKVRKGTNETTKAVERGLAKLVVLATDVQPPEVVAHLPLLCEERKVPYVFVSSKQKIGEAAGLEVSAAAACVVETQEKDLLAEITNTISSLKQQKK</sequence>
<dbReference type="InterPro" id="IPR022481">
    <property type="entry name" value="Ribosomal_eL8_arc"/>
</dbReference>
<dbReference type="GO" id="GO:0006412">
    <property type="term" value="P:translation"/>
    <property type="evidence" value="ECO:0007669"/>
    <property type="project" value="UniProtKB-UniRule"/>
</dbReference>